<protein>
    <submittedName>
        <fullName evidence="14">Acyl-CoA desaturase</fullName>
    </submittedName>
</protein>
<dbReference type="InterPro" id="IPR015876">
    <property type="entry name" value="Acyl-CoA_DS"/>
</dbReference>
<comment type="similarity">
    <text evidence="2">Belongs to the fatty acid desaturase type 2 family.</text>
</comment>
<evidence type="ECO:0000313" key="14">
    <source>
        <dbReference type="EMBL" id="TFV47061.1"/>
    </source>
</evidence>
<dbReference type="EMBL" id="SPQT01000009">
    <property type="protein sequence ID" value="TFV47061.1"/>
    <property type="molecule type" value="Genomic_DNA"/>
</dbReference>
<evidence type="ECO:0000256" key="1">
    <source>
        <dbReference type="ARBA" id="ARBA00004141"/>
    </source>
</evidence>
<evidence type="ECO:0000256" key="2">
    <source>
        <dbReference type="ARBA" id="ARBA00008749"/>
    </source>
</evidence>
<organism evidence="14 15">
    <name type="scientific">Bradyrhizobium niftali</name>
    <dbReference type="NCBI Taxonomy" id="2560055"/>
    <lineage>
        <taxon>Bacteria</taxon>
        <taxon>Pseudomonadati</taxon>
        <taxon>Pseudomonadota</taxon>
        <taxon>Alphaproteobacteria</taxon>
        <taxon>Hyphomicrobiales</taxon>
        <taxon>Nitrobacteraceae</taxon>
        <taxon>Bradyrhizobium</taxon>
    </lineage>
</organism>
<evidence type="ECO:0000256" key="7">
    <source>
        <dbReference type="ARBA" id="ARBA00023002"/>
    </source>
</evidence>
<evidence type="ECO:0000313" key="15">
    <source>
        <dbReference type="Proteomes" id="UP000297966"/>
    </source>
</evidence>
<evidence type="ECO:0000256" key="4">
    <source>
        <dbReference type="ARBA" id="ARBA00022692"/>
    </source>
</evidence>
<dbReference type="OrthoDB" id="19906at2"/>
<feature type="transmembrane region" description="Helical" evidence="12">
    <location>
        <begin position="253"/>
        <end position="270"/>
    </location>
</feature>
<name>A0A4Y9LW47_9BRAD</name>
<keyword evidence="3" id="KW-0444">Lipid biosynthesis</keyword>
<dbReference type="CDD" id="cd03505">
    <property type="entry name" value="Delta9-FADS-like"/>
    <property type="match status" value="1"/>
</dbReference>
<evidence type="ECO:0000256" key="6">
    <source>
        <dbReference type="ARBA" id="ARBA00022989"/>
    </source>
</evidence>
<dbReference type="PANTHER" id="PTHR11351:SF31">
    <property type="entry name" value="DESATURASE 1, ISOFORM A-RELATED"/>
    <property type="match status" value="1"/>
</dbReference>
<dbReference type="InterPro" id="IPR005804">
    <property type="entry name" value="FA_desaturase_dom"/>
</dbReference>
<keyword evidence="4 12" id="KW-0812">Transmembrane</keyword>
<evidence type="ECO:0000256" key="8">
    <source>
        <dbReference type="ARBA" id="ARBA00023004"/>
    </source>
</evidence>
<feature type="domain" description="Fatty acid desaturase" evidence="13">
    <location>
        <begin position="42"/>
        <end position="252"/>
    </location>
</feature>
<sequence>MSINIDSGQEPDQEHDDVMYPQVLPFVLIHAGCVAAIWSGVSWQAIAICAALYWLRMFGITAGYHRYFSHRAYATSRVFQFILAFIAQSSAQKSVLWWAAKHRHHHLHSDTAHDVHSPRHKGFVYSHVGWIFYRQHDATDLVKVSDLASYPELMWLHRLELLPAAVLAGLCFLVAGWSGLVVGFLWSTVLLYHATFCINSLAHVHGRKRYVTGDDSRNNWLLALLTMGEGWHNNHHAYQASARQGFYWYEVDLTYYVLVALSWLGIVRDLKLPPRQVLRNEHRLGSRVVKQAAEQLAARFDPEHIALAIRTSIHETELSVRDALSLLQHRADLRLSSMPTREQLLAEAQRMFAKTISLDDIVDRAYELLHDSVGFLLATPALSASTNAKSGI</sequence>
<dbReference type="PRINTS" id="PR00075">
    <property type="entry name" value="FACDDSATRASE"/>
</dbReference>
<evidence type="ECO:0000259" key="13">
    <source>
        <dbReference type="Pfam" id="PF00487"/>
    </source>
</evidence>
<keyword evidence="9" id="KW-0443">Lipid metabolism</keyword>
<gene>
    <name evidence="14" type="ORF">E4K65_18325</name>
</gene>
<keyword evidence="7" id="KW-0560">Oxidoreductase</keyword>
<dbReference type="GO" id="GO:0016020">
    <property type="term" value="C:membrane"/>
    <property type="evidence" value="ECO:0007669"/>
    <property type="project" value="UniProtKB-SubCell"/>
</dbReference>
<accession>A0A4Y9LW47</accession>
<keyword evidence="10 12" id="KW-0472">Membrane</keyword>
<comment type="subcellular location">
    <subcellularLocation>
        <location evidence="1">Membrane</location>
        <topology evidence="1">Multi-pass membrane protein</topology>
    </subcellularLocation>
</comment>
<evidence type="ECO:0000256" key="5">
    <source>
        <dbReference type="ARBA" id="ARBA00022832"/>
    </source>
</evidence>
<keyword evidence="5" id="KW-0276">Fatty acid metabolism</keyword>
<keyword evidence="15" id="KW-1185">Reference proteome</keyword>
<evidence type="ECO:0000256" key="11">
    <source>
        <dbReference type="ARBA" id="ARBA00023160"/>
    </source>
</evidence>
<dbReference type="AlphaFoldDB" id="A0A4Y9LW47"/>
<dbReference type="Proteomes" id="UP000297966">
    <property type="component" value="Unassembled WGS sequence"/>
</dbReference>
<feature type="transmembrane region" description="Helical" evidence="12">
    <location>
        <begin position="161"/>
        <end position="186"/>
    </location>
</feature>
<proteinExistence type="inferred from homology"/>
<comment type="caution">
    <text evidence="14">The sequence shown here is derived from an EMBL/GenBank/DDBJ whole genome shotgun (WGS) entry which is preliminary data.</text>
</comment>
<evidence type="ECO:0000256" key="3">
    <source>
        <dbReference type="ARBA" id="ARBA00022516"/>
    </source>
</evidence>
<evidence type="ECO:0000256" key="9">
    <source>
        <dbReference type="ARBA" id="ARBA00023098"/>
    </source>
</evidence>
<feature type="transmembrane region" description="Helical" evidence="12">
    <location>
        <begin position="27"/>
        <end position="55"/>
    </location>
</feature>
<keyword evidence="6 12" id="KW-1133">Transmembrane helix</keyword>
<keyword evidence="8" id="KW-0408">Iron</keyword>
<dbReference type="PANTHER" id="PTHR11351">
    <property type="entry name" value="ACYL-COA DESATURASE"/>
    <property type="match status" value="1"/>
</dbReference>
<evidence type="ECO:0000256" key="12">
    <source>
        <dbReference type="SAM" id="Phobius"/>
    </source>
</evidence>
<evidence type="ECO:0000256" key="10">
    <source>
        <dbReference type="ARBA" id="ARBA00023136"/>
    </source>
</evidence>
<keyword evidence="11" id="KW-0275">Fatty acid biosynthesis</keyword>
<dbReference type="GO" id="GO:0006633">
    <property type="term" value="P:fatty acid biosynthetic process"/>
    <property type="evidence" value="ECO:0007669"/>
    <property type="project" value="UniProtKB-KW"/>
</dbReference>
<dbReference type="GO" id="GO:0016717">
    <property type="term" value="F:oxidoreductase activity, acting on paired donors, with oxidation of a pair of donors resulting in the reduction of molecular oxygen to two molecules of water"/>
    <property type="evidence" value="ECO:0007669"/>
    <property type="project" value="InterPro"/>
</dbReference>
<dbReference type="Pfam" id="PF00487">
    <property type="entry name" value="FA_desaturase"/>
    <property type="match status" value="1"/>
</dbReference>
<reference evidence="14 15" key="1">
    <citation type="submission" date="2019-03" db="EMBL/GenBank/DDBJ databases">
        <title>Bradyrhizobium diversity isolated from nodules of Chamaecrista fasciculata.</title>
        <authorList>
            <person name="Klepa M.S."/>
            <person name="Urquiaga M.O."/>
            <person name="Hungria M."/>
            <person name="Delamuta J.R."/>
        </authorList>
    </citation>
    <scope>NUCLEOTIDE SEQUENCE [LARGE SCALE GENOMIC DNA]</scope>
    <source>
        <strain evidence="14 15">CNPSo 3448</strain>
    </source>
</reference>